<dbReference type="AlphaFoldDB" id="A0A6A5GIC7"/>
<comment type="caution">
    <text evidence="3">The sequence shown here is derived from an EMBL/GenBank/DDBJ whole genome shotgun (WGS) entry which is preliminary data.</text>
</comment>
<accession>A0A6A5GIC7</accession>
<proteinExistence type="predicted"/>
<feature type="chain" id="PRO_5025357155" description="T20D4.11-like domain-containing protein" evidence="1">
    <location>
        <begin position="20"/>
        <end position="627"/>
    </location>
</feature>
<dbReference type="EMBL" id="WUAV01000005">
    <property type="protein sequence ID" value="KAF1754433.1"/>
    <property type="molecule type" value="Genomic_DNA"/>
</dbReference>
<protein>
    <recommendedName>
        <fullName evidence="2">T20D4.11-like domain-containing protein</fullName>
    </recommendedName>
</protein>
<keyword evidence="1" id="KW-0732">Signal</keyword>
<sequence>MQFIFKLFLYLLIPILVESIISRGDDPIICITETNNGCKTQLEKKNSLLNNIPSNFPPLSSVLKNYTEQCQNVMKCASGLECFKGKSEIEVFKTSCDAVGSGRYTFDYTCMSRFLRKLFDGGHNCTDDIIIGNLSTQIFKTQKQCFLNIAKNVCDTENFNFFQKNYDEVVELYTTRPAVDDGFCASPNDKFSRMQCENFFGEFGSKTMKIPFLSITNRSNTEVQEVLELNKQGQNCFDNLCLYQRIGEENNTRIFTDTFQASPTNLTKIFKLRPRLLEYSCLANNTIYTFFREVSLCTNLGEKEDCIMPTITKFCQEEILADFRNLEVSVGPRREVYNTPEFEFAMFRDNKKKRRFVFTVKDDKKYMFDYKCMVPFMWKLFDDEENCTQDIIIGNLSSQIFKTQKQCFLNIAKNVCETEHYNFFQKNYDEVLELYTTRPAVFDGFCASPNDKFNRLQCECFLGKFSSKTMKIPFLSITNRSSAEVEEVLELNKQYQNCIDNSCLDLSANENSMRIFTDIFQASPTNFTEIFKLRPSLLEYSCLANISVYTFFSEVSICSMFGERDCIMPTIIKFCQEEILADFRNLEVSVGPRKEVYNTPELEFAMFRDNKKKRKFVFTMKDDKLIQ</sequence>
<evidence type="ECO:0000313" key="3">
    <source>
        <dbReference type="EMBL" id="KAF1754433.1"/>
    </source>
</evidence>
<name>A0A6A5GIC7_CAERE</name>
<dbReference type="GeneID" id="9814811"/>
<evidence type="ECO:0000259" key="2">
    <source>
        <dbReference type="Pfam" id="PF01579"/>
    </source>
</evidence>
<dbReference type="RefSeq" id="XP_053582845.1">
    <property type="nucleotide sequence ID" value="XM_053733932.1"/>
</dbReference>
<reference evidence="3 4" key="1">
    <citation type="submission" date="2019-12" db="EMBL/GenBank/DDBJ databases">
        <title>Chromosome-level assembly of the Caenorhabditis remanei genome.</title>
        <authorList>
            <person name="Teterina A.A."/>
            <person name="Willis J.H."/>
            <person name="Phillips P.C."/>
        </authorList>
    </citation>
    <scope>NUCLEOTIDE SEQUENCE [LARGE SCALE GENOMIC DNA]</scope>
    <source>
        <strain evidence="3 4">PX506</strain>
        <tissue evidence="3">Whole organism</tissue>
    </source>
</reference>
<evidence type="ECO:0000256" key="1">
    <source>
        <dbReference type="SAM" id="SignalP"/>
    </source>
</evidence>
<dbReference type="Pfam" id="PF01579">
    <property type="entry name" value="DUF19"/>
    <property type="match status" value="1"/>
</dbReference>
<dbReference type="KEGG" id="crq:GCK72_020994"/>
<dbReference type="InterPro" id="IPR002542">
    <property type="entry name" value="T20D4.11-like_dom"/>
</dbReference>
<dbReference type="PANTHER" id="PTHR31897">
    <property type="entry name" value="PROTEIN CBG17011-RELATED"/>
    <property type="match status" value="1"/>
</dbReference>
<dbReference type="CTD" id="9814811"/>
<feature type="signal peptide" evidence="1">
    <location>
        <begin position="1"/>
        <end position="19"/>
    </location>
</feature>
<gene>
    <name evidence="3" type="ORF">GCK72_020994</name>
</gene>
<evidence type="ECO:0000313" key="4">
    <source>
        <dbReference type="Proteomes" id="UP000483820"/>
    </source>
</evidence>
<dbReference type="Proteomes" id="UP000483820">
    <property type="component" value="Chromosome V"/>
</dbReference>
<feature type="domain" description="T20D4.11-like" evidence="2">
    <location>
        <begin position="37"/>
        <end position="172"/>
    </location>
</feature>
<organism evidence="3 4">
    <name type="scientific">Caenorhabditis remanei</name>
    <name type="common">Caenorhabditis vulgaris</name>
    <dbReference type="NCBI Taxonomy" id="31234"/>
    <lineage>
        <taxon>Eukaryota</taxon>
        <taxon>Metazoa</taxon>
        <taxon>Ecdysozoa</taxon>
        <taxon>Nematoda</taxon>
        <taxon>Chromadorea</taxon>
        <taxon>Rhabditida</taxon>
        <taxon>Rhabditina</taxon>
        <taxon>Rhabditomorpha</taxon>
        <taxon>Rhabditoidea</taxon>
        <taxon>Rhabditidae</taxon>
        <taxon>Peloderinae</taxon>
        <taxon>Caenorhabditis</taxon>
    </lineage>
</organism>